<dbReference type="PROSITE" id="PS50174">
    <property type="entry name" value="G_PATCH"/>
    <property type="match status" value="1"/>
</dbReference>
<protein>
    <recommendedName>
        <fullName evidence="1">G patch domain-containing protein 4</fullName>
    </recommendedName>
</protein>
<gene>
    <name evidence="4" type="primary">GPTC4</name>
</gene>
<evidence type="ECO:0000313" key="4">
    <source>
        <dbReference type="EMBL" id="ACO11011.1"/>
    </source>
</evidence>
<feature type="region of interest" description="Disordered" evidence="2">
    <location>
        <begin position="72"/>
        <end position="96"/>
    </location>
</feature>
<organism evidence="4">
    <name type="scientific">Caligus rogercresseyi</name>
    <name type="common">Sea louse</name>
    <dbReference type="NCBI Taxonomy" id="217165"/>
    <lineage>
        <taxon>Eukaryota</taxon>
        <taxon>Metazoa</taxon>
        <taxon>Ecdysozoa</taxon>
        <taxon>Arthropoda</taxon>
        <taxon>Crustacea</taxon>
        <taxon>Multicrustacea</taxon>
        <taxon>Hexanauplia</taxon>
        <taxon>Copepoda</taxon>
        <taxon>Siphonostomatoida</taxon>
        <taxon>Caligidae</taxon>
        <taxon>Caligus</taxon>
    </lineage>
</organism>
<name>C1BPQ8_CALRO</name>
<dbReference type="Pfam" id="PF01585">
    <property type="entry name" value="G-patch"/>
    <property type="match status" value="1"/>
</dbReference>
<sequence>MAGFNEEGSFARRLLESQGWTEGSGLGKNGQGISEPVRPSLKFDTTGVGHDPGKEFTDHWWARAYDEAARELEVKPGEDGSVEVKKKRKKGKKEKEKKKAQLYAGFVKTATLDEGVLKPETSKDSSEKKKVKADPLRILSDEELFAACDGMTAHKGGRHGHCMSAKYKRLAELDKELLKKMQKKKKKT</sequence>
<accession>C1BPQ8</accession>
<feature type="region of interest" description="Disordered" evidence="2">
    <location>
        <begin position="15"/>
        <end position="55"/>
    </location>
</feature>
<dbReference type="GO" id="GO:0005730">
    <property type="term" value="C:nucleolus"/>
    <property type="evidence" value="ECO:0007669"/>
    <property type="project" value="TreeGrafter"/>
</dbReference>
<reference evidence="4" key="1">
    <citation type="submission" date="2009-03" db="EMBL/GenBank/DDBJ databases">
        <title>Caligus rogercresseyi ESTs and full-length cDNAs.</title>
        <authorList>
            <person name="Yasuike M."/>
            <person name="von Schalburg K."/>
            <person name="Cooper G."/>
            <person name="Leong J."/>
            <person name="Jones S.R.M."/>
            <person name="Koop B.F."/>
        </authorList>
    </citation>
    <scope>NUCLEOTIDE SEQUENCE</scope>
    <source>
        <tissue evidence="4">Whole tissue</tissue>
    </source>
</reference>
<proteinExistence type="evidence at transcript level"/>
<dbReference type="InterPro" id="IPR000467">
    <property type="entry name" value="G_patch_dom"/>
</dbReference>
<dbReference type="InterPro" id="IPR050656">
    <property type="entry name" value="PINX1"/>
</dbReference>
<dbReference type="PANTHER" id="PTHR23149:SF9">
    <property type="entry name" value="G PATCH DOMAIN-CONTAINING PROTEIN 4"/>
    <property type="match status" value="1"/>
</dbReference>
<evidence type="ECO:0000256" key="1">
    <source>
        <dbReference type="ARBA" id="ARBA00040365"/>
    </source>
</evidence>
<evidence type="ECO:0000259" key="3">
    <source>
        <dbReference type="PROSITE" id="PS50174"/>
    </source>
</evidence>
<dbReference type="EMBL" id="BT076587">
    <property type="protein sequence ID" value="ACO11011.1"/>
    <property type="molecule type" value="mRNA"/>
</dbReference>
<evidence type="ECO:0000256" key="2">
    <source>
        <dbReference type="SAM" id="MobiDB-lite"/>
    </source>
</evidence>
<dbReference type="SMART" id="SM00443">
    <property type="entry name" value="G_patch"/>
    <property type="match status" value="1"/>
</dbReference>
<dbReference type="GO" id="GO:0003676">
    <property type="term" value="F:nucleic acid binding"/>
    <property type="evidence" value="ECO:0007669"/>
    <property type="project" value="InterPro"/>
</dbReference>
<dbReference type="AlphaFoldDB" id="C1BPQ8"/>
<dbReference type="PANTHER" id="PTHR23149">
    <property type="entry name" value="G PATCH DOMAIN CONTAINING PROTEIN"/>
    <property type="match status" value="1"/>
</dbReference>
<feature type="compositionally biased region" description="Basic and acidic residues" evidence="2">
    <location>
        <begin position="72"/>
        <end position="84"/>
    </location>
</feature>
<feature type="domain" description="G-patch" evidence="3">
    <location>
        <begin position="7"/>
        <end position="53"/>
    </location>
</feature>